<dbReference type="EMBL" id="NJGE01000011">
    <property type="protein sequence ID" value="PIT68863.1"/>
    <property type="molecule type" value="Genomic_DNA"/>
</dbReference>
<dbReference type="Pfam" id="PF01381">
    <property type="entry name" value="HTH_3"/>
    <property type="match status" value="1"/>
</dbReference>
<gene>
    <name evidence="3" type="ORF">CER18_05455</name>
</gene>
<evidence type="ECO:0000259" key="2">
    <source>
        <dbReference type="PROSITE" id="PS50943"/>
    </source>
</evidence>
<comment type="caution">
    <text evidence="3">The sequence shown here is derived from an EMBL/GenBank/DDBJ whole genome shotgun (WGS) entry which is preliminary data.</text>
</comment>
<dbReference type="PANTHER" id="PTHR46558">
    <property type="entry name" value="TRACRIPTIONAL REGULATORY PROTEIN-RELATED-RELATED"/>
    <property type="match status" value="1"/>
</dbReference>
<organism evidence="3 4">
    <name type="scientific">Bartonella tribocorum</name>
    <dbReference type="NCBI Taxonomy" id="85701"/>
    <lineage>
        <taxon>Bacteria</taxon>
        <taxon>Pseudomonadati</taxon>
        <taxon>Pseudomonadota</taxon>
        <taxon>Alphaproteobacteria</taxon>
        <taxon>Hyphomicrobiales</taxon>
        <taxon>Bartonellaceae</taxon>
        <taxon>Bartonella</taxon>
    </lineage>
</organism>
<name>A0A2M6URS6_9HYPH</name>
<dbReference type="AlphaFoldDB" id="A0A2M6URS6"/>
<sequence length="129" mass="15163">MQKVQTKNPHFYDISLGKKIRFKRKIMGISQKQLGNHLGVTFQQIQKYEKGLNRVSARCLQEIADRLDVPISFFYADSAQKEDSLYYDDDKISSKEEYLLLKNFRILTRKKQKAILQLISDEKNTPLFS</sequence>
<dbReference type="CDD" id="cd00093">
    <property type="entry name" value="HTH_XRE"/>
    <property type="match status" value="1"/>
</dbReference>
<reference evidence="3 4" key="1">
    <citation type="submission" date="2017-06" db="EMBL/GenBank/DDBJ databases">
        <title>Draft genome of Bartonella tribocorum strain L103, isolated from a rodent in Laos.</title>
        <authorList>
            <person name="Hadjadj L."/>
            <person name="Jiyipong T."/>
            <person name="Morand S."/>
            <person name="Diene S.M."/>
            <person name="Rolain J.-M."/>
        </authorList>
    </citation>
    <scope>NUCLEOTIDE SEQUENCE [LARGE SCALE GENOMIC DNA]</scope>
    <source>
        <strain evidence="3 4">L103</strain>
    </source>
</reference>
<dbReference type="InterPro" id="IPR001387">
    <property type="entry name" value="Cro/C1-type_HTH"/>
</dbReference>
<dbReference type="Gene3D" id="1.10.260.40">
    <property type="entry name" value="lambda repressor-like DNA-binding domains"/>
    <property type="match status" value="1"/>
</dbReference>
<dbReference type="GO" id="GO:0003677">
    <property type="term" value="F:DNA binding"/>
    <property type="evidence" value="ECO:0007669"/>
    <property type="project" value="UniProtKB-KW"/>
</dbReference>
<evidence type="ECO:0000313" key="3">
    <source>
        <dbReference type="EMBL" id="PIT68863.1"/>
    </source>
</evidence>
<dbReference type="SMART" id="SM00530">
    <property type="entry name" value="HTH_XRE"/>
    <property type="match status" value="1"/>
</dbReference>
<dbReference type="SUPFAM" id="SSF47413">
    <property type="entry name" value="lambda repressor-like DNA-binding domains"/>
    <property type="match status" value="1"/>
</dbReference>
<dbReference type="PROSITE" id="PS50943">
    <property type="entry name" value="HTH_CROC1"/>
    <property type="match status" value="1"/>
</dbReference>
<protein>
    <submittedName>
        <fullName evidence="3">Transcriptional regulator</fullName>
    </submittedName>
</protein>
<dbReference type="Proteomes" id="UP000229839">
    <property type="component" value="Unassembled WGS sequence"/>
</dbReference>
<dbReference type="PANTHER" id="PTHR46558:SF4">
    <property type="entry name" value="DNA-BIDING PHAGE PROTEIN"/>
    <property type="match status" value="1"/>
</dbReference>
<evidence type="ECO:0000256" key="1">
    <source>
        <dbReference type="ARBA" id="ARBA00023125"/>
    </source>
</evidence>
<proteinExistence type="predicted"/>
<dbReference type="InterPro" id="IPR010982">
    <property type="entry name" value="Lambda_DNA-bd_dom_sf"/>
</dbReference>
<accession>A0A2M6URS6</accession>
<keyword evidence="1" id="KW-0238">DNA-binding</keyword>
<feature type="domain" description="HTH cro/C1-type" evidence="2">
    <location>
        <begin position="20"/>
        <end position="74"/>
    </location>
</feature>
<evidence type="ECO:0000313" key="4">
    <source>
        <dbReference type="Proteomes" id="UP000229839"/>
    </source>
</evidence>